<name>A0AAV2M9M8_KNICA</name>
<proteinExistence type="predicted"/>
<evidence type="ECO:0000313" key="3">
    <source>
        <dbReference type="Proteomes" id="UP001497482"/>
    </source>
</evidence>
<feature type="compositionally biased region" description="Basic residues" evidence="1">
    <location>
        <begin position="26"/>
        <end position="37"/>
    </location>
</feature>
<evidence type="ECO:0000313" key="2">
    <source>
        <dbReference type="EMBL" id="CAL1610063.1"/>
    </source>
</evidence>
<feature type="compositionally biased region" description="Basic and acidic residues" evidence="1">
    <location>
        <begin position="7"/>
        <end position="18"/>
    </location>
</feature>
<keyword evidence="3" id="KW-1185">Reference proteome</keyword>
<feature type="compositionally biased region" description="Low complexity" evidence="1">
    <location>
        <begin position="120"/>
        <end position="134"/>
    </location>
</feature>
<feature type="compositionally biased region" description="Low complexity" evidence="1">
    <location>
        <begin position="300"/>
        <end position="322"/>
    </location>
</feature>
<reference evidence="2 3" key="1">
    <citation type="submission" date="2024-04" db="EMBL/GenBank/DDBJ databases">
        <authorList>
            <person name="Waldvogel A.-M."/>
            <person name="Schoenle A."/>
        </authorList>
    </citation>
    <scope>NUCLEOTIDE SEQUENCE [LARGE SCALE GENOMIC DNA]</scope>
</reference>
<dbReference type="EMBL" id="OZ035829">
    <property type="protein sequence ID" value="CAL1610063.1"/>
    <property type="molecule type" value="Genomic_DNA"/>
</dbReference>
<feature type="compositionally biased region" description="Basic and acidic residues" evidence="1">
    <location>
        <begin position="164"/>
        <end position="188"/>
    </location>
</feature>
<evidence type="ECO:0000256" key="1">
    <source>
        <dbReference type="SAM" id="MobiDB-lite"/>
    </source>
</evidence>
<dbReference type="AlphaFoldDB" id="A0AAV2M9M8"/>
<feature type="region of interest" description="Disordered" evidence="1">
    <location>
        <begin position="1"/>
        <end position="329"/>
    </location>
</feature>
<organism evidence="2 3">
    <name type="scientific">Knipowitschia caucasica</name>
    <name type="common">Caucasian dwarf goby</name>
    <name type="synonym">Pomatoschistus caucasicus</name>
    <dbReference type="NCBI Taxonomy" id="637954"/>
    <lineage>
        <taxon>Eukaryota</taxon>
        <taxon>Metazoa</taxon>
        <taxon>Chordata</taxon>
        <taxon>Craniata</taxon>
        <taxon>Vertebrata</taxon>
        <taxon>Euteleostomi</taxon>
        <taxon>Actinopterygii</taxon>
        <taxon>Neopterygii</taxon>
        <taxon>Teleostei</taxon>
        <taxon>Neoteleostei</taxon>
        <taxon>Acanthomorphata</taxon>
        <taxon>Gobiaria</taxon>
        <taxon>Gobiiformes</taxon>
        <taxon>Gobioidei</taxon>
        <taxon>Gobiidae</taxon>
        <taxon>Gobiinae</taxon>
        <taxon>Knipowitschia</taxon>
    </lineage>
</organism>
<gene>
    <name evidence="2" type="ORF">KC01_LOCUS36728</name>
</gene>
<dbReference type="Proteomes" id="UP001497482">
    <property type="component" value="Chromosome 7"/>
</dbReference>
<sequence length="351" mass="38706">MQGAPPVREDARTRETASKAKQQPNGRRRRSGPHGRRQSTQSETRKASRRQPPGLEPLSTEERRGTANRRHKRDPEAQSGTPGPKTDTGSPGDSKRGSAGQPPVRDKQRRGSTWPGKQGRAGARAEGSGRPAARPNGEGARREARVQAGEGSRRRPPPPPDGGGPRERRERGRRETQRSRRTHREPPYRQRGANTGSRPAPRPPGEREHGGRERTERGEREHPKSKPIRTRRENTATRRGTSPSPAAAERETHTQTPRRKTRDHGGRGKPNGRRAAEDPPPRPPAKHPPSREARPKRTKPTGTTPTKPTTPSQTFTSPPQTSEARPRALSHISRHLQASCGSLVKVVKGDK</sequence>
<feature type="compositionally biased region" description="Basic and acidic residues" evidence="1">
    <location>
        <begin position="204"/>
        <end position="236"/>
    </location>
</feature>
<accession>A0AAV2M9M8</accession>
<protein>
    <submittedName>
        <fullName evidence="2">Uncharacterized protein</fullName>
    </submittedName>
</protein>